<accession>A0A183GQY7</accession>
<dbReference type="WBParaSite" id="HPBE_0002510701-mRNA-1">
    <property type="protein sequence ID" value="HPBE_0002510701-mRNA-1"/>
    <property type="gene ID" value="HPBE_0002510701"/>
</dbReference>
<evidence type="ECO:0000313" key="4">
    <source>
        <dbReference type="WBParaSite" id="HPBE_0002510701-mRNA-1"/>
    </source>
</evidence>
<proteinExistence type="predicted"/>
<keyword evidence="3" id="KW-1185">Reference proteome</keyword>
<organism evidence="3 4">
    <name type="scientific">Heligmosomoides polygyrus</name>
    <name type="common">Parasitic roundworm</name>
    <dbReference type="NCBI Taxonomy" id="6339"/>
    <lineage>
        <taxon>Eukaryota</taxon>
        <taxon>Metazoa</taxon>
        <taxon>Ecdysozoa</taxon>
        <taxon>Nematoda</taxon>
        <taxon>Chromadorea</taxon>
        <taxon>Rhabditida</taxon>
        <taxon>Rhabditina</taxon>
        <taxon>Rhabditomorpha</taxon>
        <taxon>Strongyloidea</taxon>
        <taxon>Heligmosomidae</taxon>
        <taxon>Heligmosomoides</taxon>
    </lineage>
</organism>
<feature type="compositionally biased region" description="Low complexity" evidence="1">
    <location>
        <begin position="192"/>
        <end position="211"/>
    </location>
</feature>
<reference evidence="2 3" key="1">
    <citation type="submission" date="2018-11" db="EMBL/GenBank/DDBJ databases">
        <authorList>
            <consortium name="Pathogen Informatics"/>
        </authorList>
    </citation>
    <scope>NUCLEOTIDE SEQUENCE [LARGE SCALE GENOMIC DNA]</scope>
</reference>
<evidence type="ECO:0000313" key="3">
    <source>
        <dbReference type="Proteomes" id="UP000050761"/>
    </source>
</evidence>
<dbReference type="OrthoDB" id="5830942at2759"/>
<accession>A0A3P8F078</accession>
<evidence type="ECO:0000256" key="1">
    <source>
        <dbReference type="SAM" id="MobiDB-lite"/>
    </source>
</evidence>
<sequence length="344" mass="38225">MVKRHCSLCNEKVDIAEVRTTSKSKTTNGIMIAPLIAHGCIDSLNARTIYAKCCTPNKFVCQQHFVQAAQFLYAEMAMVGKHCTKLQGETAGACVTLEDIPPNVVKLINDTMRRIDNQVVISYKDVWTFLNDVMRRYYGSSLWPEQTLAELLEVHPSGERIQKLEDADKNHMEDGRAAESGKVDRAESKNGGPSTSSSETFVSSEPSGSSSCLPECARSLAHTDSAELGKYYLIQGDKLMKLFRFCPECGYKLEKRQLTSDGTAAVVKFTCGGCRSNAPQEKRWESQSRTFLHAREEAFKGDLAVSVAAPAGYLPFIELLLGRDYEPKGADRNEKCWHRICSEA</sequence>
<dbReference type="Proteomes" id="UP000050761">
    <property type="component" value="Unassembled WGS sequence"/>
</dbReference>
<reference evidence="4" key="2">
    <citation type="submission" date="2019-09" db="UniProtKB">
        <authorList>
            <consortium name="WormBaseParasite"/>
        </authorList>
    </citation>
    <scope>IDENTIFICATION</scope>
</reference>
<name>A0A183GQY7_HELPZ</name>
<dbReference type="EMBL" id="UZAH01037360">
    <property type="protein sequence ID" value="VDP49115.1"/>
    <property type="molecule type" value="Genomic_DNA"/>
</dbReference>
<protein>
    <submittedName>
        <fullName evidence="4">Zf-C5HC2 domain-containing protein</fullName>
    </submittedName>
</protein>
<gene>
    <name evidence="2" type="ORF">HPBE_LOCUS25106</name>
</gene>
<evidence type="ECO:0000313" key="2">
    <source>
        <dbReference type="EMBL" id="VDP49115.1"/>
    </source>
</evidence>
<dbReference type="AlphaFoldDB" id="A0A183GQY7"/>
<feature type="compositionally biased region" description="Basic and acidic residues" evidence="1">
    <location>
        <begin position="164"/>
        <end position="188"/>
    </location>
</feature>
<feature type="region of interest" description="Disordered" evidence="1">
    <location>
        <begin position="164"/>
        <end position="211"/>
    </location>
</feature>